<evidence type="ECO:0000313" key="4">
    <source>
        <dbReference type="EMBL" id="PTB49363.1"/>
    </source>
</evidence>
<evidence type="ECO:0000256" key="1">
    <source>
        <dbReference type="ARBA" id="ARBA00022737"/>
    </source>
</evidence>
<accession>A0A2T3ZX98</accession>
<proteinExistence type="predicted"/>
<keyword evidence="1" id="KW-0677">Repeat</keyword>
<dbReference type="Pfam" id="PF25053">
    <property type="entry name" value="DUF7791"/>
    <property type="match status" value="1"/>
</dbReference>
<dbReference type="Gene3D" id="3.40.50.300">
    <property type="entry name" value="P-loop containing nucleotide triphosphate hydrolases"/>
    <property type="match status" value="1"/>
</dbReference>
<gene>
    <name evidence="4" type="ORF">M431DRAFT_9957</name>
</gene>
<name>A0A2T3ZX98_TRIHA</name>
<dbReference type="AlphaFoldDB" id="A0A2T3ZX98"/>
<feature type="domain" description="DUF7791" evidence="3">
    <location>
        <begin position="537"/>
        <end position="701"/>
    </location>
</feature>
<dbReference type="InterPro" id="IPR056884">
    <property type="entry name" value="NPHP3-like_N"/>
</dbReference>
<protein>
    <submittedName>
        <fullName evidence="4">Uncharacterized protein</fullName>
    </submittedName>
</protein>
<dbReference type="Proteomes" id="UP000241690">
    <property type="component" value="Unassembled WGS sequence"/>
</dbReference>
<evidence type="ECO:0000259" key="3">
    <source>
        <dbReference type="Pfam" id="PF25053"/>
    </source>
</evidence>
<dbReference type="GeneID" id="36633749"/>
<dbReference type="RefSeq" id="XP_024769040.1">
    <property type="nucleotide sequence ID" value="XM_024925166.1"/>
</dbReference>
<dbReference type="PANTHER" id="PTHR10039">
    <property type="entry name" value="AMELOGENIN"/>
    <property type="match status" value="1"/>
</dbReference>
<sequence>MSGFEALSMVCSIMQVISFTKEVLTLCKDVYDGRPTTDRQMEENTTSIQVLLDSMRQCSVSVQQTNSDKELYAIAEKCSKAAQELQKEMQHVTKHCKPGNTIKAMIAGYKSTRHKRKITSLYNIFCQYQKTLETYILVRLCTKSDAAELQRRETFNDLSDTMKYFISQLAAGHTEMANLITRESIQTRQQIKDSENQVIQSINDAQSTAYSEAKKDRLLRSLKYASMNTRRTELKPAHKATYVSIFDSLDANKEPDGAPASSSAAAWRRFVQWLQSERRVFWIQGKPGAGKSTLMKFLLQHENTQKGVDKWSPNTLILSHFFWKPGDNLQRNFRGLLCSLTHQLLSSECSAVDHVLSELQFSGGKDNIGDWEISELESIFHSLMIHCKRSVFFLIDGLDEATEIEEILHFLDFLIGLRSVKICISCRSEDVFLEKFSKYDGFKLNDLTKDDMLQLVSAAIPESQRYPSDFLQDLRSLIVQKAEGVYLWLVLALESVKRGLRNNDEQNEIYLRLSRLPSELEKLYADMWGRLGEDTDIYEKEAARYFSLIIMNQTFFDIYSHACRCIFDFRLSTLQFMLITNDTMKANILNKSYQLPVSEIANNCVDASKIISIRTAGLLTVKDVKYDFSNLLPEELAERMRSDPSESNQYFSRRVDFIHRTLFDFFTESEIGQDILAQSQTHRVDIDLATTILCQLRIMQYHGIFAESYARVGLGSPLHYFLWLLGQIFAQDSICECHMGTTLLHAFERLFEAGLLPWDDRPEWYPLPCFDVILIGDPAFDEFIQSRVEDKGESHATCLLREFLFARSVEPSWQLIKVFKEDDHRNRSYLT</sequence>
<organism evidence="4 5">
    <name type="scientific">Trichoderma harzianum CBS 226.95</name>
    <dbReference type="NCBI Taxonomy" id="983964"/>
    <lineage>
        <taxon>Eukaryota</taxon>
        <taxon>Fungi</taxon>
        <taxon>Dikarya</taxon>
        <taxon>Ascomycota</taxon>
        <taxon>Pezizomycotina</taxon>
        <taxon>Sordariomycetes</taxon>
        <taxon>Hypocreomycetidae</taxon>
        <taxon>Hypocreales</taxon>
        <taxon>Hypocreaceae</taxon>
        <taxon>Trichoderma</taxon>
    </lineage>
</organism>
<keyword evidence="5" id="KW-1185">Reference proteome</keyword>
<dbReference type="InterPro" id="IPR027417">
    <property type="entry name" value="P-loop_NTPase"/>
</dbReference>
<dbReference type="Pfam" id="PF24883">
    <property type="entry name" value="NPHP3_N"/>
    <property type="match status" value="1"/>
</dbReference>
<dbReference type="STRING" id="983964.A0A2T3ZX98"/>
<dbReference type="InterPro" id="IPR056693">
    <property type="entry name" value="DUF7791"/>
</dbReference>
<dbReference type="EMBL" id="KZ679692">
    <property type="protein sequence ID" value="PTB49363.1"/>
    <property type="molecule type" value="Genomic_DNA"/>
</dbReference>
<evidence type="ECO:0000313" key="5">
    <source>
        <dbReference type="Proteomes" id="UP000241690"/>
    </source>
</evidence>
<dbReference type="PANTHER" id="PTHR10039:SF5">
    <property type="entry name" value="NACHT DOMAIN-CONTAINING PROTEIN"/>
    <property type="match status" value="1"/>
</dbReference>
<reference evidence="4 5" key="1">
    <citation type="submission" date="2016-07" db="EMBL/GenBank/DDBJ databases">
        <title>Multiple horizontal gene transfer events from other fungi enriched the ability of initially mycotrophic Trichoderma (Ascomycota) to feed on dead plant biomass.</title>
        <authorList>
            <consortium name="DOE Joint Genome Institute"/>
            <person name="Aerts A."/>
            <person name="Atanasova L."/>
            <person name="Chenthamara K."/>
            <person name="Zhang J."/>
            <person name="Grujic M."/>
            <person name="Henrissat B."/>
            <person name="Kuo A."/>
            <person name="Salamov A."/>
            <person name="Lipzen A."/>
            <person name="Labutti K."/>
            <person name="Barry K."/>
            <person name="Miao Y."/>
            <person name="Rahimi M.J."/>
            <person name="Shen Q."/>
            <person name="Grigoriev I.V."/>
            <person name="Kubicek C.P."/>
            <person name="Druzhinina I.S."/>
        </authorList>
    </citation>
    <scope>NUCLEOTIDE SEQUENCE [LARGE SCALE GENOMIC DNA]</scope>
    <source>
        <strain evidence="4 5">CBS 226.95</strain>
    </source>
</reference>
<evidence type="ECO:0000259" key="2">
    <source>
        <dbReference type="Pfam" id="PF24883"/>
    </source>
</evidence>
<dbReference type="SUPFAM" id="SSF52540">
    <property type="entry name" value="P-loop containing nucleoside triphosphate hydrolases"/>
    <property type="match status" value="1"/>
</dbReference>
<feature type="domain" description="Nephrocystin 3-like N-terminal" evidence="2">
    <location>
        <begin position="269"/>
        <end position="427"/>
    </location>
</feature>